<dbReference type="Proteomes" id="UP000054099">
    <property type="component" value="Unassembled WGS sequence"/>
</dbReference>
<sequence>MSLQRGLDKEIESMSPEEARRIVTEAFLVLDQVKEPADAGISKEEAFDQIKKILNSNIKVK</sequence>
<dbReference type="AlphaFoldDB" id="A0A0V8JA85"/>
<keyword evidence="2" id="KW-1185">Reference proteome</keyword>
<name>A0A0V8JA85_9BACL</name>
<proteinExistence type="predicted"/>
<dbReference type="EMBL" id="LNQN01000002">
    <property type="protein sequence ID" value="KSU83877.1"/>
    <property type="molecule type" value="Genomic_DNA"/>
</dbReference>
<accession>A0A0V8JA85</accession>
<reference evidence="1 2" key="1">
    <citation type="journal article" date="2014" name="Antonie Van Leeuwenhoek">
        <title>Fictibacillus enclensis sp. nov., isolated from marine sediment.</title>
        <authorList>
            <person name="Dastager S.G."/>
            <person name="Mawlankar R."/>
            <person name="Srinivasan K."/>
            <person name="Tang S.K."/>
            <person name="Lee J.C."/>
            <person name="Ramana V.V."/>
            <person name="Shouche Y.S."/>
        </authorList>
    </citation>
    <scope>NUCLEOTIDE SEQUENCE [LARGE SCALE GENOMIC DNA]</scope>
    <source>
        <strain evidence="1 2">NIO-1003</strain>
    </source>
</reference>
<gene>
    <name evidence="1" type="ORF">AS030_15220</name>
</gene>
<comment type="caution">
    <text evidence="1">The sequence shown here is derived from an EMBL/GenBank/DDBJ whole genome shotgun (WGS) entry which is preliminary data.</text>
</comment>
<organism evidence="1 2">
    <name type="scientific">Fictibacillus enclensis</name>
    <dbReference type="NCBI Taxonomy" id="1017270"/>
    <lineage>
        <taxon>Bacteria</taxon>
        <taxon>Bacillati</taxon>
        <taxon>Bacillota</taxon>
        <taxon>Bacilli</taxon>
        <taxon>Bacillales</taxon>
        <taxon>Fictibacillaceae</taxon>
        <taxon>Fictibacillus</taxon>
    </lineage>
</organism>
<protein>
    <submittedName>
        <fullName evidence="1">Uncharacterized protein</fullName>
    </submittedName>
</protein>
<evidence type="ECO:0000313" key="2">
    <source>
        <dbReference type="Proteomes" id="UP000054099"/>
    </source>
</evidence>
<evidence type="ECO:0000313" key="1">
    <source>
        <dbReference type="EMBL" id="KSU83877.1"/>
    </source>
</evidence>